<reference evidence="1" key="2">
    <citation type="submission" date="2016-06" db="EMBL/GenBank/DDBJ databases">
        <title>The genome of a short-lived fish provides insights into sex chromosome evolution and the genetic control of aging.</title>
        <authorList>
            <person name="Reichwald K."/>
            <person name="Felder M."/>
            <person name="Petzold A."/>
            <person name="Koch P."/>
            <person name="Groth M."/>
            <person name="Platzer M."/>
        </authorList>
    </citation>
    <scope>NUCLEOTIDE SEQUENCE</scope>
    <source>
        <tissue evidence="1">Brain</tissue>
    </source>
</reference>
<dbReference type="EMBL" id="HADY01022401">
    <property type="protein sequence ID" value="SBP60886.1"/>
    <property type="molecule type" value="Transcribed_RNA"/>
</dbReference>
<gene>
    <name evidence="1" type="primary">CT583712.1</name>
</gene>
<dbReference type="AlphaFoldDB" id="A0A1A8B2E7"/>
<evidence type="ECO:0000313" key="1">
    <source>
        <dbReference type="EMBL" id="SBP60886.1"/>
    </source>
</evidence>
<name>A0A1A8B2E7_NOTFU</name>
<feature type="non-terminal residue" evidence="1">
    <location>
        <position position="132"/>
    </location>
</feature>
<feature type="non-terminal residue" evidence="1">
    <location>
        <position position="1"/>
    </location>
</feature>
<reference evidence="1" key="1">
    <citation type="submission" date="2016-05" db="EMBL/GenBank/DDBJ databases">
        <authorList>
            <person name="Lavstsen T."/>
            <person name="Jespersen J.S."/>
        </authorList>
    </citation>
    <scope>NUCLEOTIDE SEQUENCE</scope>
    <source>
        <tissue evidence="1">Brain</tissue>
    </source>
</reference>
<sequence length="132" mass="14941">DMFMRAVLHQFRKESCRRWLPLQAWKQAQRVQVGELLKMHPVHLKKKEEDLGELLQGHWGHNTETLLTRNNRLLPLSSSLTYSVPTLTVKGTTGLVEGTSKTLPTSLKAGSQVLVHSCNKFPIRESLALGEM</sequence>
<organism evidence="1">
    <name type="scientific">Nothobranchius furzeri</name>
    <name type="common">Turquoise killifish</name>
    <dbReference type="NCBI Taxonomy" id="105023"/>
    <lineage>
        <taxon>Eukaryota</taxon>
        <taxon>Metazoa</taxon>
        <taxon>Chordata</taxon>
        <taxon>Craniata</taxon>
        <taxon>Vertebrata</taxon>
        <taxon>Euteleostomi</taxon>
        <taxon>Actinopterygii</taxon>
        <taxon>Neopterygii</taxon>
        <taxon>Teleostei</taxon>
        <taxon>Neoteleostei</taxon>
        <taxon>Acanthomorphata</taxon>
        <taxon>Ovalentaria</taxon>
        <taxon>Atherinomorphae</taxon>
        <taxon>Cyprinodontiformes</taxon>
        <taxon>Nothobranchiidae</taxon>
        <taxon>Nothobranchius</taxon>
    </lineage>
</organism>
<protein>
    <submittedName>
        <fullName evidence="1">Uncharacterized protein</fullName>
    </submittedName>
</protein>
<accession>A0A1A8B2E7</accession>
<proteinExistence type="predicted"/>